<evidence type="ECO:0000313" key="1">
    <source>
        <dbReference type="EMBL" id="GGE17949.1"/>
    </source>
</evidence>
<organism evidence="1 2">
    <name type="scientific">Primorskyibacter flagellatus</name>
    <dbReference type="NCBI Taxonomy" id="1387277"/>
    <lineage>
        <taxon>Bacteria</taxon>
        <taxon>Pseudomonadati</taxon>
        <taxon>Pseudomonadota</taxon>
        <taxon>Alphaproteobacteria</taxon>
        <taxon>Rhodobacterales</taxon>
        <taxon>Roseobacteraceae</taxon>
        <taxon>Primorskyibacter</taxon>
    </lineage>
</organism>
<accession>A0A916ZYF9</accession>
<proteinExistence type="predicted"/>
<dbReference type="RefSeq" id="WP_188475906.1">
    <property type="nucleotide sequence ID" value="NZ_BMFJ01000001.1"/>
</dbReference>
<keyword evidence="2" id="KW-1185">Reference proteome</keyword>
<dbReference type="InterPro" id="IPR012349">
    <property type="entry name" value="Split_barrel_FMN-bd"/>
</dbReference>
<dbReference type="AlphaFoldDB" id="A0A916ZYF9"/>
<dbReference type="Proteomes" id="UP000612855">
    <property type="component" value="Unassembled WGS sequence"/>
</dbReference>
<name>A0A916ZYF9_9RHOB</name>
<evidence type="ECO:0000313" key="2">
    <source>
        <dbReference type="Proteomes" id="UP000612855"/>
    </source>
</evidence>
<protein>
    <submittedName>
        <fullName evidence="1">Uncharacterized protein</fullName>
    </submittedName>
</protein>
<dbReference type="SUPFAM" id="SSF50475">
    <property type="entry name" value="FMN-binding split barrel"/>
    <property type="match status" value="1"/>
</dbReference>
<reference evidence="2" key="1">
    <citation type="journal article" date="2019" name="Int. J. Syst. Evol. Microbiol.">
        <title>The Global Catalogue of Microorganisms (GCM) 10K type strain sequencing project: providing services to taxonomists for standard genome sequencing and annotation.</title>
        <authorList>
            <consortium name="The Broad Institute Genomics Platform"/>
            <consortium name="The Broad Institute Genome Sequencing Center for Infectious Disease"/>
            <person name="Wu L."/>
            <person name="Ma J."/>
        </authorList>
    </citation>
    <scope>NUCLEOTIDE SEQUENCE [LARGE SCALE GENOMIC DNA]</scope>
    <source>
        <strain evidence="2">CGMCC 1.12664</strain>
    </source>
</reference>
<gene>
    <name evidence="1" type="ORF">GCM10011360_03440</name>
</gene>
<dbReference type="EMBL" id="BMFJ01000001">
    <property type="protein sequence ID" value="GGE17949.1"/>
    <property type="molecule type" value="Genomic_DNA"/>
</dbReference>
<sequence>MTFRTAARPTTPEADIRAWTDQSALRSGRVMLTPDLLALAQSGATILLAARTAEGRPTSAAAAACRALSPTRLRIIMSRGAGKPVIDALREGSRVAVTFTGSNQHHRAFQIKAETAVITPARPEDMPEIERQGLLFCEGLAEIGFTKELAAGWLFADTEDMIAVEVEPERIFTQTPGPGAGAELRP</sequence>
<comment type="caution">
    <text evidence="1">The sequence shown here is derived from an EMBL/GenBank/DDBJ whole genome shotgun (WGS) entry which is preliminary data.</text>
</comment>
<dbReference type="Gene3D" id="2.30.110.10">
    <property type="entry name" value="Electron Transport, Fmn-binding Protein, Chain A"/>
    <property type="match status" value="1"/>
</dbReference>